<dbReference type="SUPFAM" id="SSF48452">
    <property type="entry name" value="TPR-like"/>
    <property type="match status" value="2"/>
</dbReference>
<dbReference type="InterPro" id="IPR019734">
    <property type="entry name" value="TPR_rpt"/>
</dbReference>
<evidence type="ECO:0008006" key="6">
    <source>
        <dbReference type="Google" id="ProtNLM"/>
    </source>
</evidence>
<keyword evidence="5" id="KW-1185">Reference proteome</keyword>
<gene>
    <name evidence="4" type="ORF">ODALV1_LOCUS21092</name>
</gene>
<feature type="repeat" description="TPR" evidence="1">
    <location>
        <begin position="583"/>
        <end position="616"/>
    </location>
</feature>
<dbReference type="Gene3D" id="1.25.40.10">
    <property type="entry name" value="Tetratricopeptide repeat domain"/>
    <property type="match status" value="2"/>
</dbReference>
<feature type="repeat" description="TPR" evidence="1">
    <location>
        <begin position="549"/>
        <end position="582"/>
    </location>
</feature>
<proteinExistence type="predicted"/>
<evidence type="ECO:0000256" key="3">
    <source>
        <dbReference type="SAM" id="MobiDB-lite"/>
    </source>
</evidence>
<dbReference type="Pfam" id="PF13414">
    <property type="entry name" value="TPR_11"/>
    <property type="match status" value="1"/>
</dbReference>
<reference evidence="4 5" key="1">
    <citation type="submission" date="2024-08" db="EMBL/GenBank/DDBJ databases">
        <authorList>
            <person name="Cucini C."/>
            <person name="Frati F."/>
        </authorList>
    </citation>
    <scope>NUCLEOTIDE SEQUENCE [LARGE SCALE GENOMIC DNA]</scope>
</reference>
<dbReference type="InterPro" id="IPR011990">
    <property type="entry name" value="TPR-like_helical_dom_sf"/>
</dbReference>
<organism evidence="4 5">
    <name type="scientific">Orchesella dallaii</name>
    <dbReference type="NCBI Taxonomy" id="48710"/>
    <lineage>
        <taxon>Eukaryota</taxon>
        <taxon>Metazoa</taxon>
        <taxon>Ecdysozoa</taxon>
        <taxon>Arthropoda</taxon>
        <taxon>Hexapoda</taxon>
        <taxon>Collembola</taxon>
        <taxon>Entomobryomorpha</taxon>
        <taxon>Entomobryoidea</taxon>
        <taxon>Orchesellidae</taxon>
        <taxon>Orchesellinae</taxon>
        <taxon>Orchesella</taxon>
    </lineage>
</organism>
<feature type="region of interest" description="Disordered" evidence="3">
    <location>
        <begin position="1"/>
        <end position="33"/>
    </location>
</feature>
<dbReference type="Pfam" id="PF14559">
    <property type="entry name" value="TPR_19"/>
    <property type="match status" value="1"/>
</dbReference>
<feature type="repeat" description="TPR" evidence="1">
    <location>
        <begin position="515"/>
        <end position="548"/>
    </location>
</feature>
<feature type="compositionally biased region" description="Polar residues" evidence="3">
    <location>
        <begin position="1"/>
        <end position="21"/>
    </location>
</feature>
<accession>A0ABP1RFP7</accession>
<evidence type="ECO:0000313" key="4">
    <source>
        <dbReference type="EMBL" id="CAL8125714.1"/>
    </source>
</evidence>
<protein>
    <recommendedName>
        <fullName evidence="6">Intraflagellar transport protein 88</fullName>
    </recommendedName>
</protein>
<sequence length="903" mass="100274">MNRNRLGTSGGLSTYPANGSTSDDDDLYSGYNEFPSALNTEDLEFDESFQNSARTLESRRPTALPSRGGIPPGTGYGSRLGTAAGFQRQSTARTGIFTRSGTARPITGIGGESGGLNRPMTAVRGAGYTGSAKTQQGFDPLNSAGGNKSATPSIEPKIEDTVEEKMKQLEEKINDLVEQSVLAGCKADTKKALDLAKEAANKERSLIRLKEQAGANEGHDWDITFSVMFNLASQYEACEMYSEALTTYHDIAKNKVLAHGAKVKINMGNIYYKQNNPAKAIKMYRMAMDQLNNTNRDLRLKLMHNMGILFLKMNQATDAAASFEYIMQERPSFKTGLHLVVANFMTGDPDKMKRAFQDLLDVPMDFDDEEEKYASLSDDPVSQLLVEVLKNDKLRKLEKERKLYAERCILSAARLVAPAVESTFSEGYHWVTEAIRSSTKHAPLAHALEISKALVCLKQRELSDAIEILKSFEKKETKVATAAATNLSFMFYLQGDLEAAEKYGMMASKADFYNSNAYVNLGNCHYAKGEYEEARRSYAEAVQIDASCAEALFNLGLVNQTLKFYEDALTCFHKVQSLVKNHPHVTFQLGRTHELMGETEIATEWFLKALALNPSDSGILKKLGELADMEGDRQQAYQHYYDCYKYDPSDLDVIHWLASYLQEMGLPDKALSFYQKALSLQPNESRWQMLMGAAYRRVGNYSLAIECFQKVYRDNPENLQALQNLVKLTSDLGMPESETYREDLMKLERTIGSRLQSARMRSGQQDSGGRFAPPSRMGSSGQQLGSGISGRSRGMMVDGHDTADTGFGDDSNMYSSRGNSSDFRQNGIREEHEADQMDDYEMQFGTNGGYPTANSGKNQQQRRPETRGGRGRPKTGSRGGGTNSDDADDFFADDEIPDDFLPA</sequence>
<keyword evidence="1" id="KW-0802">TPR repeat</keyword>
<evidence type="ECO:0000256" key="2">
    <source>
        <dbReference type="SAM" id="Coils"/>
    </source>
</evidence>
<feature type="compositionally biased region" description="Acidic residues" evidence="3">
    <location>
        <begin position="885"/>
        <end position="903"/>
    </location>
</feature>
<feature type="compositionally biased region" description="Polar residues" evidence="3">
    <location>
        <begin position="852"/>
        <end position="861"/>
    </location>
</feature>
<keyword evidence="2" id="KW-0175">Coiled coil</keyword>
<feature type="repeat" description="TPR" evidence="1">
    <location>
        <begin position="617"/>
        <end position="650"/>
    </location>
</feature>
<feature type="repeat" description="TPR" evidence="1">
    <location>
        <begin position="685"/>
        <end position="718"/>
    </location>
</feature>
<feature type="repeat" description="TPR" evidence="1">
    <location>
        <begin position="261"/>
        <end position="294"/>
    </location>
</feature>
<feature type="region of interest" description="Disordered" evidence="3">
    <location>
        <begin position="754"/>
        <end position="903"/>
    </location>
</feature>
<dbReference type="Proteomes" id="UP001642540">
    <property type="component" value="Unassembled WGS sequence"/>
</dbReference>
<feature type="coiled-coil region" evidence="2">
    <location>
        <begin position="159"/>
        <end position="212"/>
    </location>
</feature>
<dbReference type="SMART" id="SM00028">
    <property type="entry name" value="TPR"/>
    <property type="match status" value="8"/>
</dbReference>
<comment type="caution">
    <text evidence="4">The sequence shown here is derived from an EMBL/GenBank/DDBJ whole genome shotgun (WGS) entry which is preliminary data.</text>
</comment>
<evidence type="ECO:0000256" key="1">
    <source>
        <dbReference type="PROSITE-ProRule" id="PRU00339"/>
    </source>
</evidence>
<evidence type="ECO:0000313" key="5">
    <source>
        <dbReference type="Proteomes" id="UP001642540"/>
    </source>
</evidence>
<dbReference type="Pfam" id="PF13181">
    <property type="entry name" value="TPR_8"/>
    <property type="match status" value="1"/>
</dbReference>
<dbReference type="PANTHER" id="PTHR44117:SF1">
    <property type="entry name" value="INTRAFLAGELLAR TRANSPORT PROTEIN 88 HOMOLOG"/>
    <property type="match status" value="1"/>
</dbReference>
<feature type="repeat" description="TPR" evidence="1">
    <location>
        <begin position="651"/>
        <end position="684"/>
    </location>
</feature>
<dbReference type="PROSITE" id="PS50005">
    <property type="entry name" value="TPR"/>
    <property type="match status" value="7"/>
</dbReference>
<feature type="compositionally biased region" description="Polar residues" evidence="3">
    <location>
        <begin position="812"/>
        <end position="824"/>
    </location>
</feature>
<dbReference type="EMBL" id="CAXLJM020000069">
    <property type="protein sequence ID" value="CAL8125714.1"/>
    <property type="molecule type" value="Genomic_DNA"/>
</dbReference>
<name>A0ABP1RFP7_9HEXA</name>
<feature type="region of interest" description="Disordered" evidence="3">
    <location>
        <begin position="52"/>
        <end position="75"/>
    </location>
</feature>
<feature type="compositionally biased region" description="Low complexity" evidence="3">
    <location>
        <begin position="775"/>
        <end position="796"/>
    </location>
</feature>
<dbReference type="PANTHER" id="PTHR44117">
    <property type="entry name" value="INTRAFLAGELLAR TRANSPORT PROTEIN 88 HOMOLOG"/>
    <property type="match status" value="1"/>
</dbReference>
<dbReference type="PROSITE" id="PS50293">
    <property type="entry name" value="TPR_REGION"/>
    <property type="match status" value="1"/>
</dbReference>
<feature type="region of interest" description="Disordered" evidence="3">
    <location>
        <begin position="130"/>
        <end position="155"/>
    </location>
</feature>